<evidence type="ECO:0000256" key="2">
    <source>
        <dbReference type="ARBA" id="ARBA00023295"/>
    </source>
</evidence>
<feature type="chain" id="PRO_5011457330" evidence="5">
    <location>
        <begin position="23"/>
        <end position="319"/>
    </location>
</feature>
<dbReference type="InterPro" id="IPR001223">
    <property type="entry name" value="Glyco_hydro18_cat"/>
</dbReference>
<accession>A0A1H7XMY8</accession>
<proteinExistence type="inferred from homology"/>
<name>A0A1H7XMY8_OLID1</name>
<dbReference type="Gene3D" id="3.20.20.80">
    <property type="entry name" value="Glycosidases"/>
    <property type="match status" value="1"/>
</dbReference>
<keyword evidence="1 3" id="KW-0378">Hydrolase</keyword>
<organism evidence="7 8">
    <name type="scientific">Olivibacter domesticus</name>
    <name type="common">Pseudosphingobacterium domesticum</name>
    <dbReference type="NCBI Taxonomy" id="407022"/>
    <lineage>
        <taxon>Bacteria</taxon>
        <taxon>Pseudomonadati</taxon>
        <taxon>Bacteroidota</taxon>
        <taxon>Sphingobacteriia</taxon>
        <taxon>Sphingobacteriales</taxon>
        <taxon>Sphingobacteriaceae</taxon>
        <taxon>Olivibacter</taxon>
    </lineage>
</organism>
<dbReference type="AlphaFoldDB" id="A0A1H7XMY8"/>
<dbReference type="InterPro" id="IPR001579">
    <property type="entry name" value="Glyco_hydro_18_chit_AS"/>
</dbReference>
<dbReference type="InterPro" id="IPR054861">
    <property type="entry name" value="Endoglyc_H"/>
</dbReference>
<dbReference type="RefSeq" id="WP_093330691.1">
    <property type="nucleotide sequence ID" value="NZ_FOAF01000010.1"/>
</dbReference>
<dbReference type="GO" id="GO:0004553">
    <property type="term" value="F:hydrolase activity, hydrolyzing O-glycosyl compounds"/>
    <property type="evidence" value="ECO:0007669"/>
    <property type="project" value="InterPro"/>
</dbReference>
<evidence type="ECO:0000313" key="7">
    <source>
        <dbReference type="EMBL" id="SEM34588.1"/>
    </source>
</evidence>
<evidence type="ECO:0000256" key="4">
    <source>
        <dbReference type="RuleBase" id="RU004453"/>
    </source>
</evidence>
<evidence type="ECO:0000259" key="6">
    <source>
        <dbReference type="PROSITE" id="PS51910"/>
    </source>
</evidence>
<protein>
    <submittedName>
        <fullName evidence="7">Glycosyl hydrolases family 18</fullName>
    </submittedName>
</protein>
<comment type="similarity">
    <text evidence="4">Belongs to the glycosyl hydrolase 18 family.</text>
</comment>
<evidence type="ECO:0000256" key="1">
    <source>
        <dbReference type="ARBA" id="ARBA00022801"/>
    </source>
</evidence>
<dbReference type="Proteomes" id="UP000199421">
    <property type="component" value="Unassembled WGS sequence"/>
</dbReference>
<feature type="signal peptide" evidence="5">
    <location>
        <begin position="1"/>
        <end position="22"/>
    </location>
</feature>
<gene>
    <name evidence="7" type="ORF">SAMN05661044_04948</name>
</gene>
<dbReference type="PROSITE" id="PS51257">
    <property type="entry name" value="PROKAR_LIPOPROTEIN"/>
    <property type="match status" value="1"/>
</dbReference>
<evidence type="ECO:0000256" key="3">
    <source>
        <dbReference type="RuleBase" id="RU000489"/>
    </source>
</evidence>
<dbReference type="OrthoDB" id="2582440at2"/>
<dbReference type="STRING" id="407022.SAMN05661044_04948"/>
<keyword evidence="8" id="KW-1185">Reference proteome</keyword>
<dbReference type="Pfam" id="PF00704">
    <property type="entry name" value="Glyco_hydro_18"/>
    <property type="match status" value="1"/>
</dbReference>
<dbReference type="NCBIfam" id="NF045482">
    <property type="entry name" value="Endoglyc_H"/>
    <property type="match status" value="1"/>
</dbReference>
<dbReference type="InterPro" id="IPR017853">
    <property type="entry name" value="GH"/>
</dbReference>
<dbReference type="EMBL" id="FOAF01000010">
    <property type="protein sequence ID" value="SEM34588.1"/>
    <property type="molecule type" value="Genomic_DNA"/>
</dbReference>
<dbReference type="PROSITE" id="PS51910">
    <property type="entry name" value="GH18_2"/>
    <property type="match status" value="1"/>
</dbReference>
<keyword evidence="5" id="KW-0732">Signal</keyword>
<evidence type="ECO:0000256" key="5">
    <source>
        <dbReference type="SAM" id="SignalP"/>
    </source>
</evidence>
<dbReference type="GO" id="GO:0005975">
    <property type="term" value="P:carbohydrate metabolic process"/>
    <property type="evidence" value="ECO:0007669"/>
    <property type="project" value="InterPro"/>
</dbReference>
<evidence type="ECO:0000313" key="8">
    <source>
        <dbReference type="Proteomes" id="UP000199421"/>
    </source>
</evidence>
<keyword evidence="2 3" id="KW-0326">Glycosidase</keyword>
<dbReference type="PROSITE" id="PS01095">
    <property type="entry name" value="GH18_1"/>
    <property type="match status" value="1"/>
</dbReference>
<dbReference type="SUPFAM" id="SSF51445">
    <property type="entry name" value="(Trans)glycosidases"/>
    <property type="match status" value="1"/>
</dbReference>
<feature type="domain" description="GH18" evidence="6">
    <location>
        <begin position="45"/>
        <end position="305"/>
    </location>
</feature>
<reference evidence="8" key="1">
    <citation type="submission" date="2016-10" db="EMBL/GenBank/DDBJ databases">
        <authorList>
            <person name="Varghese N."/>
            <person name="Submissions S."/>
        </authorList>
    </citation>
    <scope>NUCLEOTIDE SEQUENCE [LARGE SCALE GENOMIC DNA]</scope>
    <source>
        <strain evidence="8">DSM 18733</strain>
    </source>
</reference>
<sequence>MNQQLFKTKYYLLFPIFLVAIACQKESTLYSTENQPLALADKTGPKSVVYVEVNNHNLLNAGSYTLSESGKQLFDIAIIFASNINYDAIQGKAVLYHNENVTKVLRNKDSLVKPLQNKGIKVLLSILGNHQGVGIANFTSRATAHDFAQQLADAVNEYGLDGIDFDDEYAKYGENGQPLANDSSFVMLVEELRLLMPSKIISLYDIGPAASQTQWQDKRVGDYINYSWQAYYGNYGAPNIAGLTDKNNLGPAAVWINQQPSSGTSAASLAQRTMDDGYGIFLYYDLPQLNSSSYLSYISTILYGEQTEMTGMPYPWPIQ</sequence>